<evidence type="ECO:0000256" key="1">
    <source>
        <dbReference type="SAM" id="MobiDB-lite"/>
    </source>
</evidence>
<comment type="caution">
    <text evidence="2">The sequence shown here is derived from an EMBL/GenBank/DDBJ whole genome shotgun (WGS) entry which is preliminary data.</text>
</comment>
<dbReference type="EMBL" id="NWSH01002410">
    <property type="protein sequence ID" value="PCG68350.1"/>
    <property type="molecule type" value="Genomic_DNA"/>
</dbReference>
<gene>
    <name evidence="2" type="ORF">B5V51_5338</name>
</gene>
<feature type="region of interest" description="Disordered" evidence="1">
    <location>
        <begin position="105"/>
        <end position="141"/>
    </location>
</feature>
<name>A0A2A4JA82_HELVI</name>
<feature type="region of interest" description="Disordered" evidence="1">
    <location>
        <begin position="1"/>
        <end position="43"/>
    </location>
</feature>
<proteinExistence type="predicted"/>
<dbReference type="AlphaFoldDB" id="A0A2A4JA82"/>
<sequence length="141" mass="15015">MARRKDIPPIGWLLLSASPPATTTHSAPPPAPAPRDLDKAEELTSASVERLAGLATASTQGIMEACAWPWPRETRRGAHNESTHGMTVAQARPSFADALRLGGRADPVPIKRPPGPAVAIYPAEDQKDKMATAEDTKKALH</sequence>
<organism evidence="2">
    <name type="scientific">Heliothis virescens</name>
    <name type="common">Tobacco budworm moth</name>
    <dbReference type="NCBI Taxonomy" id="7102"/>
    <lineage>
        <taxon>Eukaryota</taxon>
        <taxon>Metazoa</taxon>
        <taxon>Ecdysozoa</taxon>
        <taxon>Arthropoda</taxon>
        <taxon>Hexapoda</taxon>
        <taxon>Insecta</taxon>
        <taxon>Pterygota</taxon>
        <taxon>Neoptera</taxon>
        <taxon>Endopterygota</taxon>
        <taxon>Lepidoptera</taxon>
        <taxon>Glossata</taxon>
        <taxon>Ditrysia</taxon>
        <taxon>Noctuoidea</taxon>
        <taxon>Noctuidae</taxon>
        <taxon>Heliothinae</taxon>
        <taxon>Heliothis</taxon>
    </lineage>
</organism>
<feature type="compositionally biased region" description="Basic and acidic residues" evidence="1">
    <location>
        <begin position="124"/>
        <end position="141"/>
    </location>
</feature>
<reference evidence="2" key="1">
    <citation type="submission" date="2017-09" db="EMBL/GenBank/DDBJ databases">
        <title>Contemporary evolution of a Lepidopteran species, Heliothis virescens, in response to modern agricultural practices.</title>
        <authorList>
            <person name="Fritz M.L."/>
            <person name="Deyonke A.M."/>
            <person name="Papanicolaou A."/>
            <person name="Micinski S."/>
            <person name="Westbrook J."/>
            <person name="Gould F."/>
        </authorList>
    </citation>
    <scope>NUCLEOTIDE SEQUENCE [LARGE SCALE GENOMIC DNA]</scope>
    <source>
        <strain evidence="2">HvINT-</strain>
        <tissue evidence="2">Whole body</tissue>
    </source>
</reference>
<evidence type="ECO:0000313" key="2">
    <source>
        <dbReference type="EMBL" id="PCG68350.1"/>
    </source>
</evidence>
<protein>
    <submittedName>
        <fullName evidence="2">Uncharacterized protein</fullName>
    </submittedName>
</protein>
<accession>A0A2A4JA82</accession>
<feature type="compositionally biased region" description="Low complexity" evidence="1">
    <location>
        <begin position="16"/>
        <end position="26"/>
    </location>
</feature>